<keyword evidence="4 9" id="KW-0812">Transmembrane</keyword>
<organism evidence="12 13">
    <name type="scientific">Seiridium cardinale</name>
    <dbReference type="NCBI Taxonomy" id="138064"/>
    <lineage>
        <taxon>Eukaryota</taxon>
        <taxon>Fungi</taxon>
        <taxon>Dikarya</taxon>
        <taxon>Ascomycota</taxon>
        <taxon>Pezizomycotina</taxon>
        <taxon>Sordariomycetes</taxon>
        <taxon>Xylariomycetidae</taxon>
        <taxon>Amphisphaeriales</taxon>
        <taxon>Sporocadaceae</taxon>
        <taxon>Seiridium</taxon>
    </lineage>
</organism>
<dbReference type="Gene3D" id="1.20.1510.10">
    <property type="entry name" value="Cation efflux protein transmembrane domain"/>
    <property type="match status" value="1"/>
</dbReference>
<evidence type="ECO:0000256" key="5">
    <source>
        <dbReference type="ARBA" id="ARBA00022833"/>
    </source>
</evidence>
<feature type="region of interest" description="Disordered" evidence="8">
    <location>
        <begin position="626"/>
        <end position="658"/>
    </location>
</feature>
<protein>
    <submittedName>
        <fullName evidence="12">Cation efflux protein</fullName>
    </submittedName>
</protein>
<dbReference type="InterPro" id="IPR036837">
    <property type="entry name" value="Cation_efflux_CTD_sf"/>
</dbReference>
<evidence type="ECO:0000256" key="7">
    <source>
        <dbReference type="ARBA" id="ARBA00023136"/>
    </source>
</evidence>
<evidence type="ECO:0000256" key="8">
    <source>
        <dbReference type="SAM" id="MobiDB-lite"/>
    </source>
</evidence>
<dbReference type="SUPFAM" id="SSF161111">
    <property type="entry name" value="Cation efflux protein transmembrane domain-like"/>
    <property type="match status" value="1"/>
</dbReference>
<dbReference type="Pfam" id="PF16916">
    <property type="entry name" value="ZT_dimer"/>
    <property type="match status" value="1"/>
</dbReference>
<sequence length="689" mass="75227">MILNRNCLRKKQPRVVGAMSIYCLGRNASFHIWTDLQQNICKRPRKPVLGADLGHVNHGRLLLSRSLLSVHQGVRALSRHQCDLPEQPHAEAVFIIGDPRESIVGRVQLSLAHVTPPTTCSDSACSVLGLGQILHSSDFLQQDRDFLPHEIGWVTGFVHPIGIQPNLLSHLAFGINRRIGQLPDEPQTGSSFGHDLRKLPQHQSSASPTHLSILATHDVQRSESIRSELRRALSAFSIPISSTYITSAQKLSAVIAISFAFFVAEIAIGFKTGSLALVADAFHYLNDLIGFVVALAAILVTQRATSPKDFSFGWARASLLGAFFNGVFLLALGVSIFLQSIERFVSIQRVEDPRLVLIMGCIGFTLNVLSAALLGHEHHGHDHGHGHGHNHTHSDHIHDHSHNNNPTDDPELAQEEGLSHSHGILHDHVQTATDVEHSHRPTNIEMGTISTESTDQIPMTPISAHANHRHNIAKLSSSGRDLGMMGALIHVIGDALNNIGVIIAALVIMLTKYEGRFYADPGVSLGISMMILLSSIPLVRNSGKILMQSAPRGVDFDDVKHDLERIPGIESVHELHIWRLDQKKSIASAHVVVSEDDMSSFMDNAKTIKECLHAYGIHSVTLQPELAQSRPPTARTNNTETISVPTAGSAVSSAASSLRRRRVDETTCQMMCGNLCETLTCCALPPRVT</sequence>
<feature type="transmembrane region" description="Helical" evidence="9">
    <location>
        <begin position="356"/>
        <end position="375"/>
    </location>
</feature>
<dbReference type="InterPro" id="IPR058533">
    <property type="entry name" value="Cation_efflux_TM"/>
</dbReference>
<dbReference type="NCBIfam" id="TIGR01297">
    <property type="entry name" value="CDF"/>
    <property type="match status" value="1"/>
</dbReference>
<feature type="transmembrane region" description="Helical" evidence="9">
    <location>
        <begin position="487"/>
        <end position="510"/>
    </location>
</feature>
<evidence type="ECO:0000256" key="4">
    <source>
        <dbReference type="ARBA" id="ARBA00022692"/>
    </source>
</evidence>
<feature type="compositionally biased region" description="Low complexity" evidence="8">
    <location>
        <begin position="643"/>
        <end position="657"/>
    </location>
</feature>
<proteinExistence type="inferred from homology"/>
<name>A0ABR2XGY0_9PEZI</name>
<dbReference type="SUPFAM" id="SSF160240">
    <property type="entry name" value="Cation efflux protein cytoplasmic domain-like"/>
    <property type="match status" value="1"/>
</dbReference>
<dbReference type="InterPro" id="IPR027469">
    <property type="entry name" value="Cation_efflux_TMD_sf"/>
</dbReference>
<feature type="compositionally biased region" description="Polar residues" evidence="8">
    <location>
        <begin position="630"/>
        <end position="642"/>
    </location>
</feature>
<gene>
    <name evidence="12" type="ORF">SCAR479_10352</name>
</gene>
<dbReference type="PANTHER" id="PTHR45820:SF5">
    <property type="entry name" value="DIFFUSION FACILITATOR FAMILY METAL ION TRANSPORTER, PUTATIVE-RELATED"/>
    <property type="match status" value="1"/>
</dbReference>
<reference evidence="12 13" key="1">
    <citation type="submission" date="2024-02" db="EMBL/GenBank/DDBJ databases">
        <title>First draft genome assembly of two strains of Seiridium cardinale.</title>
        <authorList>
            <person name="Emiliani G."/>
            <person name="Scali E."/>
        </authorList>
    </citation>
    <scope>NUCLEOTIDE SEQUENCE [LARGE SCALE GENOMIC DNA]</scope>
    <source>
        <strain evidence="12 13">BM-138-000479</strain>
    </source>
</reference>
<keyword evidence="13" id="KW-1185">Reference proteome</keyword>
<dbReference type="PANTHER" id="PTHR45820">
    <property type="entry name" value="FI23527P1"/>
    <property type="match status" value="1"/>
</dbReference>
<keyword evidence="5" id="KW-0862">Zinc</keyword>
<dbReference type="Proteomes" id="UP001465668">
    <property type="component" value="Unassembled WGS sequence"/>
</dbReference>
<feature type="region of interest" description="Disordered" evidence="8">
    <location>
        <begin position="379"/>
        <end position="417"/>
    </location>
</feature>
<feature type="transmembrane region" description="Helical" evidence="9">
    <location>
        <begin position="251"/>
        <end position="270"/>
    </location>
</feature>
<dbReference type="EMBL" id="JARVKM010000055">
    <property type="protein sequence ID" value="KAK9773022.1"/>
    <property type="molecule type" value="Genomic_DNA"/>
</dbReference>
<dbReference type="InterPro" id="IPR027470">
    <property type="entry name" value="Cation_efflux_CTD"/>
</dbReference>
<evidence type="ECO:0000259" key="11">
    <source>
        <dbReference type="Pfam" id="PF16916"/>
    </source>
</evidence>
<evidence type="ECO:0000256" key="1">
    <source>
        <dbReference type="ARBA" id="ARBA00004141"/>
    </source>
</evidence>
<dbReference type="InterPro" id="IPR002524">
    <property type="entry name" value="Cation_efflux"/>
</dbReference>
<feature type="compositionally biased region" description="Basic and acidic residues" evidence="8">
    <location>
        <begin position="392"/>
        <end position="402"/>
    </location>
</feature>
<feature type="domain" description="Cation efflux protein cytoplasmic" evidence="11">
    <location>
        <begin position="551"/>
        <end position="625"/>
    </location>
</feature>
<keyword evidence="6 9" id="KW-1133">Transmembrane helix</keyword>
<evidence type="ECO:0000313" key="12">
    <source>
        <dbReference type="EMBL" id="KAK9773022.1"/>
    </source>
</evidence>
<feature type="transmembrane region" description="Helical" evidence="9">
    <location>
        <begin position="282"/>
        <end position="301"/>
    </location>
</feature>
<keyword evidence="7 9" id="KW-0472">Membrane</keyword>
<evidence type="ECO:0000256" key="3">
    <source>
        <dbReference type="ARBA" id="ARBA00022448"/>
    </source>
</evidence>
<feature type="domain" description="Cation efflux protein transmembrane" evidence="10">
    <location>
        <begin position="253"/>
        <end position="547"/>
    </location>
</feature>
<comment type="caution">
    <text evidence="12">The sequence shown here is derived from an EMBL/GenBank/DDBJ whole genome shotgun (WGS) entry which is preliminary data.</text>
</comment>
<comment type="similarity">
    <text evidence="2">Belongs to the cation diffusion facilitator (CDF) transporter (TC 2.A.4) family. SLC30A subfamily.</text>
</comment>
<evidence type="ECO:0000313" key="13">
    <source>
        <dbReference type="Proteomes" id="UP001465668"/>
    </source>
</evidence>
<comment type="subcellular location">
    <subcellularLocation>
        <location evidence="1">Membrane</location>
        <topology evidence="1">Multi-pass membrane protein</topology>
    </subcellularLocation>
</comment>
<feature type="transmembrane region" description="Helical" evidence="9">
    <location>
        <begin position="522"/>
        <end position="539"/>
    </location>
</feature>
<evidence type="ECO:0000256" key="2">
    <source>
        <dbReference type="ARBA" id="ARBA00008873"/>
    </source>
</evidence>
<evidence type="ECO:0000259" key="10">
    <source>
        <dbReference type="Pfam" id="PF01545"/>
    </source>
</evidence>
<evidence type="ECO:0000256" key="9">
    <source>
        <dbReference type="SAM" id="Phobius"/>
    </source>
</evidence>
<feature type="transmembrane region" description="Helical" evidence="9">
    <location>
        <begin position="313"/>
        <end position="336"/>
    </location>
</feature>
<dbReference type="Pfam" id="PF01545">
    <property type="entry name" value="Cation_efflux"/>
    <property type="match status" value="1"/>
</dbReference>
<accession>A0ABR2XGY0</accession>
<evidence type="ECO:0000256" key="6">
    <source>
        <dbReference type="ARBA" id="ARBA00022989"/>
    </source>
</evidence>
<keyword evidence="3" id="KW-0813">Transport</keyword>